<dbReference type="Proteomes" id="UP000198651">
    <property type="component" value="Chromosome I"/>
</dbReference>
<organism evidence="1 2">
    <name type="scientific">Candidatus Ichthyocystis hellenicum</name>
    <dbReference type="NCBI Taxonomy" id="1561003"/>
    <lineage>
        <taxon>Bacteria</taxon>
        <taxon>Pseudomonadati</taxon>
        <taxon>Pseudomonadota</taxon>
        <taxon>Betaproteobacteria</taxon>
        <taxon>Burkholderiales</taxon>
        <taxon>Candidatus Ichthyocystis</taxon>
    </lineage>
</organism>
<sequence length="537" mass="61011">MLVDISNAKGGCFYTTSISGSLCTLLELSTAAVYGLNCKESIDRLVPLSTKDILRGKESVDIADGLEQVPSGDDSQKKELVDHLKMSPKDAIEVAKSVNSWTSYSYHSSKYESRSENSSSSTELCVNYDEICRNNYDVLSDSREIEIVLRFRNSINKIIDSIIDDLLVKHSFSSEEAMICSVHPMYHVVHAKNIGDIIPRYYDRRMEIWRLPKFPPLNIPRTSPPSPAEILHYRDPLYFLNPKLAFCNLEIAPCSRIKEFVINPLRSNSIAVDYDLCKLMVCLKESSAKMSKKSYNIIMAALLQILHSNNLLLESTSRRCVAENGPYESENLAMLSLNIVISLRNCIEIVGSIRKTLIPLLDLCNYVPLEDVTMIIRSRILNSSLGVYRSDWEREFRNISLFLKAKYNELIANKNMTIKCLLGKIDLDDEHTNNKFFSFLGIPNSTHGLGKNSIPISDRMLVIEKFLRKVFVDDIKEATRKDKSTESKDKSVENYDLVFLINIARSINNLRNEISEMNLFLINFTEEISQTSAESKS</sequence>
<dbReference type="RefSeq" id="WP_092343272.1">
    <property type="nucleotide sequence ID" value="NZ_LN906597.1"/>
</dbReference>
<keyword evidence="2" id="KW-1185">Reference proteome</keyword>
<proteinExistence type="predicted"/>
<evidence type="ECO:0000313" key="1">
    <source>
        <dbReference type="EMBL" id="CUT18166.1"/>
    </source>
</evidence>
<protein>
    <submittedName>
        <fullName evidence="1">Uncharacterized protein</fullName>
    </submittedName>
</protein>
<reference evidence="2" key="1">
    <citation type="submission" date="2015-11" db="EMBL/GenBank/DDBJ databases">
        <authorList>
            <person name="Seth-Smith H.M.B."/>
        </authorList>
    </citation>
    <scope>NUCLEOTIDE SEQUENCE [LARGE SCALE GENOMIC DNA]</scope>
    <source>
        <strain evidence="2">2013Ark11</strain>
    </source>
</reference>
<dbReference type="EMBL" id="LN906597">
    <property type="protein sequence ID" value="CUT18166.1"/>
    <property type="molecule type" value="Genomic_DNA"/>
</dbReference>
<accession>A0A0S4M7B1</accession>
<name>A0A0S4M7B1_9BURK</name>
<gene>
    <name evidence="1" type="ORF">Ark11_1362</name>
</gene>
<evidence type="ECO:0000313" key="2">
    <source>
        <dbReference type="Proteomes" id="UP000198651"/>
    </source>
</evidence>
<dbReference type="AlphaFoldDB" id="A0A0S4M7B1"/>